<dbReference type="SMART" id="SM00642">
    <property type="entry name" value="Aamy"/>
    <property type="match status" value="1"/>
</dbReference>
<dbReference type="PANTHER" id="PTHR43002">
    <property type="entry name" value="GLYCOGEN DEBRANCHING ENZYME"/>
    <property type="match status" value="1"/>
</dbReference>
<keyword evidence="7" id="KW-1185">Reference proteome</keyword>
<dbReference type="Proteomes" id="UP000265715">
    <property type="component" value="Unassembled WGS sequence"/>
</dbReference>
<dbReference type="InterPro" id="IPR011837">
    <property type="entry name" value="Glycogen_debranch_GlgX"/>
</dbReference>
<name>A0A399E533_9DEIN</name>
<evidence type="ECO:0000256" key="3">
    <source>
        <dbReference type="ARBA" id="ARBA00023295"/>
    </source>
</evidence>
<evidence type="ECO:0000256" key="2">
    <source>
        <dbReference type="ARBA" id="ARBA00022801"/>
    </source>
</evidence>
<feature type="compositionally biased region" description="Basic and acidic residues" evidence="4">
    <location>
        <begin position="473"/>
        <end position="490"/>
    </location>
</feature>
<dbReference type="SUPFAM" id="SSF51445">
    <property type="entry name" value="(Trans)glycosidases"/>
    <property type="match status" value="1"/>
</dbReference>
<keyword evidence="3 6" id="KW-0326">Glycosidase</keyword>
<dbReference type="SUPFAM" id="SSF81296">
    <property type="entry name" value="E set domains"/>
    <property type="match status" value="1"/>
</dbReference>
<sequence length="714" mass="80065">MSLHRTWPGTPYPLGATWDGTGVNFALFSENAEAVELCLFSSPKSTKEAERIRLVEHTDQVWHVYVPGLQPGQLYGYRVYGPYDPGRGLRFNPKKLLLDPYAKAISGHVRWSDVPFGYRIGHKKADLAPDSRDSVAFVPKCVVSDAAFPWGDDRPPRTPLHRSVIYEIHVKGFTVCHPEVPPHLRGTYAGLASPPVVEYLKSLGVTAVELLPVHQKVHDRLLVEKGLSNYWGYNTIGYFAPECSYSASGVLGGQVREFKAMVKTLHAAGIEVILDVVYNHTAEGNHLGPTLSFKGIDNPVYYRLSPQDPRYYVDYTGTGNTLNAPHPRTLQLIMDSLRYWVTEMHVDGFRFDLAAALARTLHEVDQLSSFFTIIHQDPVLSQVKLIAEPWDLGQGGYQVGNFPVLWAEWNGKYRDSVRRFWNGFDTGVAEVAYRLSGSSDLYSHSGRRPYASINFVTAHDGFTLNDLVSHAQKHNEANGEGNRDGDEHNHNLNFGVEGPTDDPQVNALREKQKRNLLATLLLSQGVPMILGGDEMGRTQQGNNNAYCQDNEVSWVNWKLDRRQRGLLRFTRRLVRLRQEHPVLRRPKFFQGQSIRGEGIRDIHWLKPSGEDMTDAEWQAPDVNELGVYLNGHLDNITDERGGPIQDRNLLILLNGGRDAVTFRMPAFAPEAQWEVLLDTARPELEAGEERVNGGGGVTLEPLSLALLAQLEEEA</sequence>
<comment type="similarity">
    <text evidence="1">Belongs to the glycosyl hydrolase 13 family.</text>
</comment>
<organism evidence="6 7">
    <name type="scientific">Calidithermus terrae</name>
    <dbReference type="NCBI Taxonomy" id="1408545"/>
    <lineage>
        <taxon>Bacteria</taxon>
        <taxon>Thermotogati</taxon>
        <taxon>Deinococcota</taxon>
        <taxon>Deinococci</taxon>
        <taxon>Thermales</taxon>
        <taxon>Thermaceae</taxon>
        <taxon>Calidithermus</taxon>
    </lineage>
</organism>
<dbReference type="InterPro" id="IPR014756">
    <property type="entry name" value="Ig_E-set"/>
</dbReference>
<dbReference type="InterPro" id="IPR004193">
    <property type="entry name" value="Glyco_hydro_13_N"/>
</dbReference>
<dbReference type="RefSeq" id="WP_119316536.1">
    <property type="nucleotide sequence ID" value="NZ_QXDL01000261.1"/>
</dbReference>
<reference evidence="6 7" key="1">
    <citation type="submission" date="2018-08" db="EMBL/GenBank/DDBJ databases">
        <title>Meiothermus terrae DSM 26712 genome sequencing project.</title>
        <authorList>
            <person name="Da Costa M.S."/>
            <person name="Albuquerque L."/>
            <person name="Raposo P."/>
            <person name="Froufe H.J.C."/>
            <person name="Barroso C.S."/>
            <person name="Egas C."/>
        </authorList>
    </citation>
    <scope>NUCLEOTIDE SEQUENCE [LARGE SCALE GENOMIC DNA]</scope>
    <source>
        <strain evidence="6 7">DSM 26712</strain>
    </source>
</reference>
<protein>
    <submittedName>
        <fullName evidence="6">Glycogen operon protein GlgX</fullName>
        <ecNumber evidence="6">3.2.1.-</ecNumber>
    </submittedName>
</protein>
<dbReference type="Pfam" id="PF00128">
    <property type="entry name" value="Alpha-amylase"/>
    <property type="match status" value="1"/>
</dbReference>
<dbReference type="GO" id="GO:0004135">
    <property type="term" value="F:amylo-alpha-1,6-glucosidase activity"/>
    <property type="evidence" value="ECO:0007669"/>
    <property type="project" value="InterPro"/>
</dbReference>
<dbReference type="GO" id="GO:0005980">
    <property type="term" value="P:glycogen catabolic process"/>
    <property type="evidence" value="ECO:0007669"/>
    <property type="project" value="InterPro"/>
</dbReference>
<evidence type="ECO:0000256" key="1">
    <source>
        <dbReference type="ARBA" id="ARBA00008061"/>
    </source>
</evidence>
<dbReference type="Gene3D" id="2.60.40.10">
    <property type="entry name" value="Immunoglobulins"/>
    <property type="match status" value="1"/>
</dbReference>
<dbReference type="CDD" id="cd02856">
    <property type="entry name" value="E_set_GDE_Isoamylase_N"/>
    <property type="match status" value="1"/>
</dbReference>
<feature type="domain" description="Glycosyl hydrolase family 13 catalytic" evidence="5">
    <location>
        <begin position="167"/>
        <end position="577"/>
    </location>
</feature>
<dbReference type="InterPro" id="IPR017853">
    <property type="entry name" value="GH"/>
</dbReference>
<dbReference type="SUPFAM" id="SSF51011">
    <property type="entry name" value="Glycosyl hydrolase domain"/>
    <property type="match status" value="1"/>
</dbReference>
<dbReference type="InterPro" id="IPR013780">
    <property type="entry name" value="Glyco_hydro_b"/>
</dbReference>
<dbReference type="Gene3D" id="2.60.40.1180">
    <property type="entry name" value="Golgi alpha-mannosidase II"/>
    <property type="match status" value="1"/>
</dbReference>
<dbReference type="Pfam" id="PF02922">
    <property type="entry name" value="CBM_48"/>
    <property type="match status" value="1"/>
</dbReference>
<dbReference type="NCBIfam" id="TIGR02100">
    <property type="entry name" value="glgX_debranch"/>
    <property type="match status" value="1"/>
</dbReference>
<evidence type="ECO:0000313" key="7">
    <source>
        <dbReference type="Proteomes" id="UP000265715"/>
    </source>
</evidence>
<dbReference type="InterPro" id="IPR044505">
    <property type="entry name" value="GlgX_Isoamylase_N_E_set"/>
</dbReference>
<dbReference type="OrthoDB" id="9805159at2"/>
<dbReference type="AlphaFoldDB" id="A0A399E533"/>
<dbReference type="InterPro" id="IPR013783">
    <property type="entry name" value="Ig-like_fold"/>
</dbReference>
<dbReference type="InterPro" id="IPR006047">
    <property type="entry name" value="GH13_cat_dom"/>
</dbReference>
<keyword evidence="2 6" id="KW-0378">Hydrolase</keyword>
<evidence type="ECO:0000256" key="4">
    <source>
        <dbReference type="SAM" id="MobiDB-lite"/>
    </source>
</evidence>
<proteinExistence type="inferred from homology"/>
<feature type="region of interest" description="Disordered" evidence="4">
    <location>
        <begin position="473"/>
        <end position="503"/>
    </location>
</feature>
<dbReference type="EC" id="3.2.1.-" evidence="6"/>
<gene>
    <name evidence="6" type="primary">glgX</name>
    <name evidence="6" type="ORF">Mterra_03655</name>
</gene>
<dbReference type="CDD" id="cd11326">
    <property type="entry name" value="AmyAc_Glg_debranch"/>
    <property type="match status" value="1"/>
</dbReference>
<evidence type="ECO:0000313" key="6">
    <source>
        <dbReference type="EMBL" id="RIH78613.1"/>
    </source>
</evidence>
<dbReference type="Gene3D" id="3.20.20.80">
    <property type="entry name" value="Glycosidases"/>
    <property type="match status" value="1"/>
</dbReference>
<accession>A0A399E533</accession>
<evidence type="ECO:0000259" key="5">
    <source>
        <dbReference type="SMART" id="SM00642"/>
    </source>
</evidence>
<comment type="caution">
    <text evidence="6">The sequence shown here is derived from an EMBL/GenBank/DDBJ whole genome shotgun (WGS) entry which is preliminary data.</text>
</comment>
<dbReference type="EMBL" id="QXDL01000261">
    <property type="protein sequence ID" value="RIH78613.1"/>
    <property type="molecule type" value="Genomic_DNA"/>
</dbReference>